<evidence type="ECO:0000256" key="1">
    <source>
        <dbReference type="SAM" id="Phobius"/>
    </source>
</evidence>
<feature type="domain" description="LITAF" evidence="2">
    <location>
        <begin position="30"/>
        <end position="94"/>
    </location>
</feature>
<feature type="transmembrane region" description="Helical" evidence="1">
    <location>
        <begin position="43"/>
        <end position="64"/>
    </location>
</feature>
<evidence type="ECO:0000313" key="3">
    <source>
        <dbReference type="EMBL" id="VDO57084.1"/>
    </source>
</evidence>
<name>A0A3P7XDQ2_HAEPC</name>
<gene>
    <name evidence="3" type="ORF">HPLM_LOCUS15575</name>
</gene>
<dbReference type="SMART" id="SM00714">
    <property type="entry name" value="LITAF"/>
    <property type="match status" value="1"/>
</dbReference>
<protein>
    <recommendedName>
        <fullName evidence="2">LITAF domain-containing protein</fullName>
    </recommendedName>
</protein>
<dbReference type="EMBL" id="UZAF01019034">
    <property type="protein sequence ID" value="VDO57084.1"/>
    <property type="molecule type" value="Genomic_DNA"/>
</dbReference>
<keyword evidence="4" id="KW-1185">Reference proteome</keyword>
<keyword evidence="1" id="KW-1133">Transmembrane helix</keyword>
<dbReference type="Proteomes" id="UP000268014">
    <property type="component" value="Unassembled WGS sequence"/>
</dbReference>
<organism evidence="3 4">
    <name type="scientific">Haemonchus placei</name>
    <name type="common">Barber's pole worm</name>
    <dbReference type="NCBI Taxonomy" id="6290"/>
    <lineage>
        <taxon>Eukaryota</taxon>
        <taxon>Metazoa</taxon>
        <taxon>Ecdysozoa</taxon>
        <taxon>Nematoda</taxon>
        <taxon>Chromadorea</taxon>
        <taxon>Rhabditida</taxon>
        <taxon>Rhabditina</taxon>
        <taxon>Rhabditomorpha</taxon>
        <taxon>Strongyloidea</taxon>
        <taxon>Trichostrongylidae</taxon>
        <taxon>Haemonchus</taxon>
    </lineage>
</organism>
<dbReference type="InterPro" id="IPR006629">
    <property type="entry name" value="LITAF"/>
</dbReference>
<feature type="transmembrane region" description="Helical" evidence="1">
    <location>
        <begin position="12"/>
        <end position="34"/>
    </location>
</feature>
<evidence type="ECO:0000313" key="4">
    <source>
        <dbReference type="Proteomes" id="UP000268014"/>
    </source>
</evidence>
<evidence type="ECO:0000259" key="2">
    <source>
        <dbReference type="SMART" id="SM00714"/>
    </source>
</evidence>
<keyword evidence="1" id="KW-0812">Transmembrane</keyword>
<keyword evidence="1" id="KW-0472">Membrane</keyword>
<accession>A0A3P7XDQ2</accession>
<dbReference type="Pfam" id="PF10601">
    <property type="entry name" value="zf-LITAF-like"/>
    <property type="match status" value="1"/>
</dbReference>
<dbReference type="AlphaFoldDB" id="A0A3P7XDQ2"/>
<sequence>MPFPNHGGAVSPVFFGTVRPCFPECVFIINFFLFQQIVITRRVWVSGSCACFVLIIACFVPFLWPLLFFLCTPRFKDAHHHCPYCMTLLSIKRR</sequence>
<reference evidence="3 4" key="1">
    <citation type="submission" date="2018-11" db="EMBL/GenBank/DDBJ databases">
        <authorList>
            <consortium name="Pathogen Informatics"/>
        </authorList>
    </citation>
    <scope>NUCLEOTIDE SEQUENCE [LARGE SCALE GENOMIC DNA]</scope>
    <source>
        <strain evidence="3 4">MHpl1</strain>
    </source>
</reference>
<proteinExistence type="predicted"/>
<dbReference type="STRING" id="6290.A0A3P7XDQ2"/>
<dbReference type="OrthoDB" id="4713066at2759"/>